<evidence type="ECO:0000313" key="3">
    <source>
        <dbReference type="Proteomes" id="UP000316371"/>
    </source>
</evidence>
<gene>
    <name evidence="2" type="ORF">FNW21_04870</name>
</gene>
<accession>A0A553E8P7</accession>
<dbReference type="OrthoDB" id="771064at2"/>
<proteinExistence type="predicted"/>
<reference evidence="2 3" key="1">
    <citation type="submission" date="2019-07" db="EMBL/GenBank/DDBJ databases">
        <title>Novel species of Flavobacterium.</title>
        <authorList>
            <person name="Liu Q."/>
            <person name="Xin Y.-H."/>
        </authorList>
    </citation>
    <scope>NUCLEOTIDE SEQUENCE [LARGE SCALE GENOMIC DNA]</scope>
    <source>
        <strain evidence="2 3">LB1R34</strain>
    </source>
</reference>
<feature type="domain" description="DUF6734" evidence="1">
    <location>
        <begin position="1"/>
        <end position="282"/>
    </location>
</feature>
<dbReference type="AlphaFoldDB" id="A0A553E8P7"/>
<name>A0A553E8P7_9FLAO</name>
<dbReference type="RefSeq" id="WP_144255621.1">
    <property type="nucleotide sequence ID" value="NZ_VJZT01000003.1"/>
</dbReference>
<dbReference type="InterPro" id="IPR046621">
    <property type="entry name" value="DUF6734"/>
</dbReference>
<evidence type="ECO:0000259" key="1">
    <source>
        <dbReference type="Pfam" id="PF20508"/>
    </source>
</evidence>
<keyword evidence="3" id="KW-1185">Reference proteome</keyword>
<protein>
    <recommendedName>
        <fullName evidence="1">DUF6734 domain-containing protein</fullName>
    </recommendedName>
</protein>
<organism evidence="2 3">
    <name type="scientific">Flavobacterium restrictum</name>
    <dbReference type="NCBI Taxonomy" id="2594428"/>
    <lineage>
        <taxon>Bacteria</taxon>
        <taxon>Pseudomonadati</taxon>
        <taxon>Bacteroidota</taxon>
        <taxon>Flavobacteriia</taxon>
        <taxon>Flavobacteriales</taxon>
        <taxon>Flavobacteriaceae</taxon>
        <taxon>Flavobacterium</taxon>
    </lineage>
</organism>
<dbReference type="EMBL" id="VJZT01000003">
    <property type="protein sequence ID" value="TRX41434.1"/>
    <property type="molecule type" value="Genomic_DNA"/>
</dbReference>
<comment type="caution">
    <text evidence="2">The sequence shown here is derived from an EMBL/GenBank/DDBJ whole genome shotgun (WGS) entry which is preliminary data.</text>
</comment>
<dbReference type="Pfam" id="PF20508">
    <property type="entry name" value="DUF6734"/>
    <property type="match status" value="1"/>
</dbReference>
<dbReference type="Proteomes" id="UP000316371">
    <property type="component" value="Unassembled WGS sequence"/>
</dbReference>
<sequence length="445" mass="52585">MKIIQSFWSGNQTDFTNNYGWYNYKYNWLSWILSCHQLVKHHKEVELYTDRFGYDILITKLQLPYTKVHVVLDDLNRYHKDLWAMAKIKTFQMQDEPFLHVDGDVFVWESLTDKFKNANLVTQNLEITTDYYGRMWNDISPNLKYMPSEMANYHNKLSNFACNMGIIGGTDINFFKEYTKASIAFVDNNIDSWSSINGFNFNIFFEQVLFYEFTKSKNKKVDFLLEEVSEDNDYKGFGDFQKVPHKTYLHLLGVFKRNASVCKAMEVYIMKYYSESYSKITTLINEAEGNHNEIEFLTTTKISELITKFGNEIKTNDFIPENFLLKRDLFTEGLTNNLENLLMNKLDFTIVLIKGFDKKDAIINDAKFSFLEIYELNSAPRTYELDEIDEIILTELSSPIQYFDFISKMNNYFEDEDEDSKTDFLILLNGRLINYVVLKIISIYR</sequence>
<evidence type="ECO:0000313" key="2">
    <source>
        <dbReference type="EMBL" id="TRX41434.1"/>
    </source>
</evidence>